<sequence>MQKTLSTCLRDAAIALSLAISPIHGANLLAQSAPSPYLDSGPTTPTGSIVKSRAVGLDVLTDTQGVDFAPYFRNVIQTLSYDARSAKAVPASATSPSTLLSVTIDHDGQVIALHLDESSHNGDLDRAAWRSVTQLKSFPPLPKDFTGSRLSIRVRIQAS</sequence>
<comment type="subcellular location">
    <subcellularLocation>
        <location evidence="1">Membrane</location>
        <topology evidence="1">Single-pass membrane protein</topology>
    </subcellularLocation>
</comment>
<dbReference type="RefSeq" id="WP_184222482.1">
    <property type="nucleotide sequence ID" value="NZ_JACHIP010000011.1"/>
</dbReference>
<keyword evidence="3" id="KW-1133">Transmembrane helix</keyword>
<gene>
    <name evidence="6" type="ORF">HDF16_005029</name>
</gene>
<dbReference type="InterPro" id="IPR006260">
    <property type="entry name" value="TonB/TolA_C"/>
</dbReference>
<feature type="chain" id="PRO_5030529221" evidence="5">
    <location>
        <begin position="27"/>
        <end position="159"/>
    </location>
</feature>
<feature type="signal peptide" evidence="5">
    <location>
        <begin position="1"/>
        <end position="26"/>
    </location>
</feature>
<dbReference type="Gene3D" id="3.30.1150.10">
    <property type="match status" value="1"/>
</dbReference>
<dbReference type="GO" id="GO:0016020">
    <property type="term" value="C:membrane"/>
    <property type="evidence" value="ECO:0007669"/>
    <property type="project" value="UniProtKB-SubCell"/>
</dbReference>
<dbReference type="EMBL" id="JACHIP010000011">
    <property type="protein sequence ID" value="MBB5060293.1"/>
    <property type="molecule type" value="Genomic_DNA"/>
</dbReference>
<reference evidence="6 7" key="1">
    <citation type="submission" date="2020-08" db="EMBL/GenBank/DDBJ databases">
        <title>Genomic Encyclopedia of Type Strains, Phase IV (KMG-V): Genome sequencing to study the core and pangenomes of soil and plant-associated prokaryotes.</title>
        <authorList>
            <person name="Whitman W."/>
        </authorList>
    </citation>
    <scope>NUCLEOTIDE SEQUENCE [LARGE SCALE GENOMIC DNA]</scope>
    <source>
        <strain evidence="6 7">M8UP14</strain>
    </source>
</reference>
<keyword evidence="2" id="KW-0812">Transmembrane</keyword>
<evidence type="ECO:0000313" key="6">
    <source>
        <dbReference type="EMBL" id="MBB5060293.1"/>
    </source>
</evidence>
<dbReference type="Pfam" id="PF13103">
    <property type="entry name" value="TonB_2"/>
    <property type="match status" value="1"/>
</dbReference>
<evidence type="ECO:0000313" key="7">
    <source>
        <dbReference type="Proteomes" id="UP000540989"/>
    </source>
</evidence>
<protein>
    <submittedName>
        <fullName evidence="6">TonB family protein</fullName>
    </submittedName>
</protein>
<name>A0A7W7ZI37_9BACT</name>
<proteinExistence type="predicted"/>
<dbReference type="AlphaFoldDB" id="A0A7W7ZI37"/>
<keyword evidence="5" id="KW-0732">Signal</keyword>
<organism evidence="6 7">
    <name type="scientific">Granulicella aggregans</name>
    <dbReference type="NCBI Taxonomy" id="474949"/>
    <lineage>
        <taxon>Bacteria</taxon>
        <taxon>Pseudomonadati</taxon>
        <taxon>Acidobacteriota</taxon>
        <taxon>Terriglobia</taxon>
        <taxon>Terriglobales</taxon>
        <taxon>Acidobacteriaceae</taxon>
        <taxon>Granulicella</taxon>
    </lineage>
</organism>
<keyword evidence="4" id="KW-0472">Membrane</keyword>
<dbReference type="Proteomes" id="UP000540989">
    <property type="component" value="Unassembled WGS sequence"/>
</dbReference>
<evidence type="ECO:0000256" key="2">
    <source>
        <dbReference type="ARBA" id="ARBA00022692"/>
    </source>
</evidence>
<evidence type="ECO:0000256" key="4">
    <source>
        <dbReference type="ARBA" id="ARBA00023136"/>
    </source>
</evidence>
<keyword evidence="7" id="KW-1185">Reference proteome</keyword>
<evidence type="ECO:0000256" key="1">
    <source>
        <dbReference type="ARBA" id="ARBA00004167"/>
    </source>
</evidence>
<evidence type="ECO:0000256" key="3">
    <source>
        <dbReference type="ARBA" id="ARBA00022989"/>
    </source>
</evidence>
<evidence type="ECO:0000256" key="5">
    <source>
        <dbReference type="SAM" id="SignalP"/>
    </source>
</evidence>
<dbReference type="NCBIfam" id="TIGR01352">
    <property type="entry name" value="tonB_Cterm"/>
    <property type="match status" value="1"/>
</dbReference>
<dbReference type="SUPFAM" id="SSF74653">
    <property type="entry name" value="TolA/TonB C-terminal domain"/>
    <property type="match status" value="1"/>
</dbReference>
<comment type="caution">
    <text evidence="6">The sequence shown here is derived from an EMBL/GenBank/DDBJ whole genome shotgun (WGS) entry which is preliminary data.</text>
</comment>
<accession>A0A7W7ZI37</accession>